<sequence length="218" mass="25863">MNQNQQDFEQGLDSPCHKLFTEMIPEFQEGYLSYVFQTEKKDIQKRRIKNINKSFHRLITEPSFYLMPLSQESAEEIANKWHYQPPYDFYDMTADIEDYKEILSADKRGDHYFQVLRNGVLFGFVGFFKRHDQLEIVLGMKPDYVGKGYGRAFFQAIEDYAKLQFAAKCHVLKVADFNKRAKHLYCQMGYKGVTVYNQKINGSAYPFVRMEKWFSEKE</sequence>
<dbReference type="PROSITE" id="PS51186">
    <property type="entry name" value="GNAT"/>
    <property type="match status" value="1"/>
</dbReference>
<evidence type="ECO:0000313" key="3">
    <source>
        <dbReference type="Proteomes" id="UP000269148"/>
    </source>
</evidence>
<dbReference type="CDD" id="cd04301">
    <property type="entry name" value="NAT_SF"/>
    <property type="match status" value="1"/>
</dbReference>
<protein>
    <submittedName>
        <fullName evidence="2">GNAT family N-acetyltransferase</fullName>
    </submittedName>
</protein>
<dbReference type="Gene3D" id="3.40.630.30">
    <property type="match status" value="1"/>
</dbReference>
<dbReference type="InterPro" id="IPR000182">
    <property type="entry name" value="GNAT_dom"/>
</dbReference>
<dbReference type="OrthoDB" id="423921at2"/>
<dbReference type="Pfam" id="PF00583">
    <property type="entry name" value="Acetyltransf_1"/>
    <property type="match status" value="1"/>
</dbReference>
<reference evidence="2 3" key="1">
    <citation type="submission" date="2018-06" db="EMBL/GenBank/DDBJ databases">
        <title>Mutators as drivers of adaptation in pathogenic bacteria and a risk factor for host jumps and vaccine escape.</title>
        <authorList>
            <person name="Barnes A.C."/>
            <person name="Silayeva O."/>
        </authorList>
    </citation>
    <scope>NUCLEOTIDE SEQUENCE [LARGE SCALE GENOMIC DNA]</scope>
    <source>
        <strain evidence="2 3">QMA0445</strain>
    </source>
</reference>
<dbReference type="STRING" id="1346.BMF34_03940"/>
<evidence type="ECO:0000259" key="1">
    <source>
        <dbReference type="PROSITE" id="PS51186"/>
    </source>
</evidence>
<dbReference type="AlphaFoldDB" id="A0A3L8GE60"/>
<dbReference type="Proteomes" id="UP000269148">
    <property type="component" value="Unassembled WGS sequence"/>
</dbReference>
<feature type="domain" description="N-acetyltransferase" evidence="1">
    <location>
        <begin position="67"/>
        <end position="215"/>
    </location>
</feature>
<evidence type="ECO:0000313" key="2">
    <source>
        <dbReference type="EMBL" id="RLU57403.1"/>
    </source>
</evidence>
<proteinExistence type="predicted"/>
<keyword evidence="2" id="KW-0808">Transferase</keyword>
<organism evidence="2 3">
    <name type="scientific">Streptococcus iniae</name>
    <name type="common">Streptococcus shiloi</name>
    <dbReference type="NCBI Taxonomy" id="1346"/>
    <lineage>
        <taxon>Bacteria</taxon>
        <taxon>Bacillati</taxon>
        <taxon>Bacillota</taxon>
        <taxon>Bacilli</taxon>
        <taxon>Lactobacillales</taxon>
        <taxon>Streptococcaceae</taxon>
        <taxon>Streptococcus</taxon>
    </lineage>
</organism>
<dbReference type="RefSeq" id="WP_121792027.1">
    <property type="nucleotide sequence ID" value="NZ_QLQC01000043.1"/>
</dbReference>
<accession>A0A3L8GE60</accession>
<dbReference type="EMBL" id="QLQD01000041">
    <property type="protein sequence ID" value="RLU57403.1"/>
    <property type="molecule type" value="Genomic_DNA"/>
</dbReference>
<dbReference type="SUPFAM" id="SSF55729">
    <property type="entry name" value="Acyl-CoA N-acyltransferases (Nat)"/>
    <property type="match status" value="1"/>
</dbReference>
<dbReference type="InterPro" id="IPR016181">
    <property type="entry name" value="Acyl_CoA_acyltransferase"/>
</dbReference>
<comment type="caution">
    <text evidence="2">The sequence shown here is derived from an EMBL/GenBank/DDBJ whole genome shotgun (WGS) entry which is preliminary data.</text>
</comment>
<name>A0A3L8GE60_STRIN</name>
<gene>
    <name evidence="2" type="ORF">DIY07_04245</name>
</gene>
<dbReference type="GO" id="GO:0016747">
    <property type="term" value="F:acyltransferase activity, transferring groups other than amino-acyl groups"/>
    <property type="evidence" value="ECO:0007669"/>
    <property type="project" value="InterPro"/>
</dbReference>